<comment type="similarity">
    <text evidence="1">Belongs to the LysR transcriptional regulatory family.</text>
</comment>
<dbReference type="SUPFAM" id="SSF53850">
    <property type="entry name" value="Periplasmic binding protein-like II"/>
    <property type="match status" value="1"/>
</dbReference>
<feature type="domain" description="HTH lysR-type" evidence="6">
    <location>
        <begin position="4"/>
        <end position="61"/>
    </location>
</feature>
<dbReference type="Proteomes" id="UP000033519">
    <property type="component" value="Unassembled WGS sequence"/>
</dbReference>
<dbReference type="Pfam" id="PF03466">
    <property type="entry name" value="LysR_substrate"/>
    <property type="match status" value="1"/>
</dbReference>
<dbReference type="InterPro" id="IPR005119">
    <property type="entry name" value="LysR_subst-bd"/>
</dbReference>
<dbReference type="EMBL" id="LAPV01000010">
    <property type="protein sequence ID" value="KKC34702.1"/>
    <property type="molecule type" value="Genomic_DNA"/>
</dbReference>
<dbReference type="PANTHER" id="PTHR30346:SF26">
    <property type="entry name" value="HYDROGEN PEROXIDE-INDUCIBLE GENES ACTIVATOR"/>
    <property type="match status" value="1"/>
</dbReference>
<evidence type="ECO:0000256" key="4">
    <source>
        <dbReference type="ARBA" id="ARBA00023159"/>
    </source>
</evidence>
<dbReference type="InterPro" id="IPR036390">
    <property type="entry name" value="WH_DNA-bd_sf"/>
</dbReference>
<dbReference type="PRINTS" id="PR00039">
    <property type="entry name" value="HTHLYSR"/>
</dbReference>
<evidence type="ECO:0000256" key="2">
    <source>
        <dbReference type="ARBA" id="ARBA00023015"/>
    </source>
</evidence>
<evidence type="ECO:0000256" key="5">
    <source>
        <dbReference type="ARBA" id="ARBA00023163"/>
    </source>
</evidence>
<keyword evidence="2" id="KW-0805">Transcription regulation</keyword>
<comment type="caution">
    <text evidence="7">The sequence shown here is derived from an EMBL/GenBank/DDBJ whole genome shotgun (WGS) entry which is preliminary data.</text>
</comment>
<gene>
    <name evidence="7" type="ORF">WH91_01505</name>
</gene>
<reference evidence="7 8" key="1">
    <citation type="submission" date="2015-03" db="EMBL/GenBank/DDBJ databases">
        <authorList>
            <person name="Lepp D."/>
            <person name="Hassan Y.I."/>
            <person name="Li X.-Z."/>
            <person name="Zhou T."/>
        </authorList>
    </citation>
    <scope>NUCLEOTIDE SEQUENCE [LARGE SCALE GENOMIC DNA]</scope>
    <source>
        <strain evidence="7 8">Cr7-05</strain>
    </source>
</reference>
<keyword evidence="8" id="KW-1185">Reference proteome</keyword>
<evidence type="ECO:0000259" key="6">
    <source>
        <dbReference type="PROSITE" id="PS50931"/>
    </source>
</evidence>
<sequence length="297" mass="31629">MVHLSLKQMRYAVAVAETGQFGRAAKACNISQPALSQQVQAIEELCGTPLFDRLKSGVRPTPFGMEFVSRARQVLESADALAAFTLGHAGEPDRPIRFGLIPTVAPYLLPEIFPALTAGLPGLGFTVSENRTDALIAGLVDGSLDVALIGTDAPLHGPRLVSRPLFEDAFVLATSRSEGTTTPVSLSSLAPERILLLDEGHCFRDQTIAACRLDGDPGARTFAATSLSTIVEFVANGQGVTLLPRIALRKEATDPRIAIHDLVSPGAGRLLSLVWREATPFGATFDKMAEIIRATHP</sequence>
<dbReference type="InterPro" id="IPR036388">
    <property type="entry name" value="WH-like_DNA-bd_sf"/>
</dbReference>
<evidence type="ECO:0000313" key="7">
    <source>
        <dbReference type="EMBL" id="KKC34702.1"/>
    </source>
</evidence>
<dbReference type="PANTHER" id="PTHR30346">
    <property type="entry name" value="TRANSCRIPTIONAL DUAL REGULATOR HCAR-RELATED"/>
    <property type="match status" value="1"/>
</dbReference>
<organism evidence="7 8">
    <name type="scientific">Devosia psychrophila</name>
    <dbReference type="NCBI Taxonomy" id="728005"/>
    <lineage>
        <taxon>Bacteria</taxon>
        <taxon>Pseudomonadati</taxon>
        <taxon>Pseudomonadota</taxon>
        <taxon>Alphaproteobacteria</taxon>
        <taxon>Hyphomicrobiales</taxon>
        <taxon>Devosiaceae</taxon>
        <taxon>Devosia</taxon>
    </lineage>
</organism>
<dbReference type="InterPro" id="IPR000847">
    <property type="entry name" value="LysR_HTH_N"/>
</dbReference>
<dbReference type="CDD" id="cd08411">
    <property type="entry name" value="PBP2_OxyR"/>
    <property type="match status" value="1"/>
</dbReference>
<dbReference type="PROSITE" id="PS50931">
    <property type="entry name" value="HTH_LYSR"/>
    <property type="match status" value="1"/>
</dbReference>
<evidence type="ECO:0000313" key="8">
    <source>
        <dbReference type="Proteomes" id="UP000033519"/>
    </source>
</evidence>
<dbReference type="SUPFAM" id="SSF46785">
    <property type="entry name" value="Winged helix' DNA-binding domain"/>
    <property type="match status" value="1"/>
</dbReference>
<proteinExistence type="inferred from homology"/>
<dbReference type="Gene3D" id="3.40.190.10">
    <property type="entry name" value="Periplasmic binding protein-like II"/>
    <property type="match status" value="2"/>
</dbReference>
<keyword evidence="5" id="KW-0804">Transcription</keyword>
<protein>
    <recommendedName>
        <fullName evidence="6">HTH lysR-type domain-containing protein</fullName>
    </recommendedName>
</protein>
<dbReference type="Gene3D" id="1.10.10.10">
    <property type="entry name" value="Winged helix-like DNA-binding domain superfamily/Winged helix DNA-binding domain"/>
    <property type="match status" value="1"/>
</dbReference>
<accession>A0ABR5E369</accession>
<keyword evidence="4" id="KW-0010">Activator</keyword>
<evidence type="ECO:0000256" key="1">
    <source>
        <dbReference type="ARBA" id="ARBA00009437"/>
    </source>
</evidence>
<evidence type="ECO:0000256" key="3">
    <source>
        <dbReference type="ARBA" id="ARBA00023125"/>
    </source>
</evidence>
<dbReference type="Pfam" id="PF00126">
    <property type="entry name" value="HTH_1"/>
    <property type="match status" value="1"/>
</dbReference>
<keyword evidence="3" id="KW-0238">DNA-binding</keyword>
<name>A0ABR5E369_9HYPH</name>